<keyword evidence="3" id="KW-0235">DNA replication</keyword>
<evidence type="ECO:0000256" key="10">
    <source>
        <dbReference type="ARBA" id="ARBA00044969"/>
    </source>
</evidence>
<dbReference type="EMBL" id="BAABGA010000065">
    <property type="protein sequence ID" value="GAA4463489.1"/>
    <property type="molecule type" value="Genomic_DNA"/>
</dbReference>
<dbReference type="InterPro" id="IPR027417">
    <property type="entry name" value="P-loop_NTPase"/>
</dbReference>
<dbReference type="RefSeq" id="WP_345326295.1">
    <property type="nucleotide sequence ID" value="NZ_BAABGA010000065.1"/>
</dbReference>
<reference evidence="14" key="1">
    <citation type="journal article" date="2019" name="Int. J. Syst. Evol. Microbiol.">
        <title>The Global Catalogue of Microorganisms (GCM) 10K type strain sequencing project: providing services to taxonomists for standard genome sequencing and annotation.</title>
        <authorList>
            <consortium name="The Broad Institute Genomics Platform"/>
            <consortium name="The Broad Institute Genome Sequencing Center for Infectious Disease"/>
            <person name="Wu L."/>
            <person name="Ma J."/>
        </authorList>
    </citation>
    <scope>NUCLEOTIDE SEQUENCE [LARGE SCALE GENOMIC DNA]</scope>
    <source>
        <strain evidence="14">JCM 17759</strain>
    </source>
</reference>
<accession>A0ABP8NB46</accession>
<dbReference type="SUPFAM" id="SSF52540">
    <property type="entry name" value="P-loop containing nucleoside triphosphate hydrolases"/>
    <property type="match status" value="1"/>
</dbReference>
<keyword evidence="8" id="KW-0238">DNA-binding</keyword>
<dbReference type="PANTHER" id="PTHR30153:SF2">
    <property type="entry name" value="REPLICATIVE DNA HELICASE"/>
    <property type="match status" value="1"/>
</dbReference>
<dbReference type="SUPFAM" id="SSF48024">
    <property type="entry name" value="N-terminal domain of DnaB helicase"/>
    <property type="match status" value="1"/>
</dbReference>
<evidence type="ECO:0000313" key="14">
    <source>
        <dbReference type="Proteomes" id="UP001500840"/>
    </source>
</evidence>
<evidence type="ECO:0000313" key="13">
    <source>
        <dbReference type="EMBL" id="GAA4463489.1"/>
    </source>
</evidence>
<evidence type="ECO:0000256" key="1">
    <source>
        <dbReference type="ARBA" id="ARBA00008428"/>
    </source>
</evidence>
<dbReference type="InterPro" id="IPR036185">
    <property type="entry name" value="DNA_heli_DnaB-like_N_sf"/>
</dbReference>
<comment type="catalytic activity">
    <reaction evidence="11">
        <text>ATP + H2O = ADP + phosphate + H(+)</text>
        <dbReference type="Rhea" id="RHEA:13065"/>
        <dbReference type="ChEBI" id="CHEBI:15377"/>
        <dbReference type="ChEBI" id="CHEBI:15378"/>
        <dbReference type="ChEBI" id="CHEBI:30616"/>
        <dbReference type="ChEBI" id="CHEBI:43474"/>
        <dbReference type="ChEBI" id="CHEBI:456216"/>
        <dbReference type="EC" id="5.6.2.3"/>
    </reaction>
</comment>
<dbReference type="EC" id="5.6.2.3" evidence="10"/>
<keyword evidence="14" id="KW-1185">Reference proteome</keyword>
<dbReference type="Pfam" id="PF03796">
    <property type="entry name" value="DnaB_C"/>
    <property type="match status" value="1"/>
</dbReference>
<evidence type="ECO:0000256" key="5">
    <source>
        <dbReference type="ARBA" id="ARBA00022801"/>
    </source>
</evidence>
<dbReference type="Pfam" id="PF00772">
    <property type="entry name" value="DnaB"/>
    <property type="match status" value="1"/>
</dbReference>
<keyword evidence="7" id="KW-0067">ATP-binding</keyword>
<dbReference type="Gene3D" id="1.10.860.10">
    <property type="entry name" value="DNAb Helicase, Chain A"/>
    <property type="match status" value="1"/>
</dbReference>
<dbReference type="Proteomes" id="UP001500840">
    <property type="component" value="Unassembled WGS sequence"/>
</dbReference>
<dbReference type="PANTHER" id="PTHR30153">
    <property type="entry name" value="REPLICATIVE DNA HELICASE DNAB"/>
    <property type="match status" value="1"/>
</dbReference>
<organism evidence="13 14">
    <name type="scientific">Novipirellula rosea</name>
    <dbReference type="NCBI Taxonomy" id="1031540"/>
    <lineage>
        <taxon>Bacteria</taxon>
        <taxon>Pseudomonadati</taxon>
        <taxon>Planctomycetota</taxon>
        <taxon>Planctomycetia</taxon>
        <taxon>Pirellulales</taxon>
        <taxon>Pirellulaceae</taxon>
        <taxon>Novipirellula</taxon>
    </lineage>
</organism>
<evidence type="ECO:0000259" key="12">
    <source>
        <dbReference type="PROSITE" id="PS51199"/>
    </source>
</evidence>
<evidence type="ECO:0000256" key="3">
    <source>
        <dbReference type="ARBA" id="ARBA00022705"/>
    </source>
</evidence>
<evidence type="ECO:0000256" key="6">
    <source>
        <dbReference type="ARBA" id="ARBA00022806"/>
    </source>
</evidence>
<evidence type="ECO:0000256" key="4">
    <source>
        <dbReference type="ARBA" id="ARBA00022741"/>
    </source>
</evidence>
<dbReference type="GO" id="GO:0004386">
    <property type="term" value="F:helicase activity"/>
    <property type="evidence" value="ECO:0007669"/>
    <property type="project" value="UniProtKB-KW"/>
</dbReference>
<gene>
    <name evidence="13" type="primary">dnaB_2</name>
    <name evidence="13" type="ORF">GCM10023156_48670</name>
</gene>
<feature type="domain" description="SF4 helicase" evidence="12">
    <location>
        <begin position="179"/>
        <end position="444"/>
    </location>
</feature>
<dbReference type="InterPro" id="IPR007693">
    <property type="entry name" value="DNA_helicase_DnaB-like_N"/>
</dbReference>
<dbReference type="PROSITE" id="PS51199">
    <property type="entry name" value="SF4_HELICASE"/>
    <property type="match status" value="1"/>
</dbReference>
<dbReference type="Gene3D" id="3.40.50.300">
    <property type="entry name" value="P-loop containing nucleotide triphosphate hydrolases"/>
    <property type="match status" value="1"/>
</dbReference>
<comment type="similarity">
    <text evidence="1">Belongs to the helicase family. DnaB subfamily.</text>
</comment>
<protein>
    <recommendedName>
        <fullName evidence="10">DNA 5'-3' helicase</fullName>
        <ecNumber evidence="10">5.6.2.3</ecNumber>
    </recommendedName>
</protein>
<keyword evidence="4" id="KW-0547">Nucleotide-binding</keyword>
<keyword evidence="2" id="KW-0639">Primosome</keyword>
<keyword evidence="9" id="KW-0413">Isomerase</keyword>
<dbReference type="InterPro" id="IPR016136">
    <property type="entry name" value="DNA_helicase_N/primase_C"/>
</dbReference>
<comment type="caution">
    <text evidence="13">The sequence shown here is derived from an EMBL/GenBank/DDBJ whole genome shotgun (WGS) entry which is preliminary data.</text>
</comment>
<keyword evidence="6 13" id="KW-0347">Helicase</keyword>
<evidence type="ECO:0000256" key="8">
    <source>
        <dbReference type="ARBA" id="ARBA00023125"/>
    </source>
</evidence>
<evidence type="ECO:0000256" key="9">
    <source>
        <dbReference type="ARBA" id="ARBA00023235"/>
    </source>
</evidence>
<evidence type="ECO:0000256" key="11">
    <source>
        <dbReference type="ARBA" id="ARBA00048954"/>
    </source>
</evidence>
<sequence length="444" mass="48855">MTNHDRPTARDRVTETERCLLAAIISDPDTIDETSAIVDASDFASDHHRRLWEIVTAMDGANESTRDIGRLLAHIRDAGLMEALGGKSEFIKRYLDIEVSANATAYATDVKRHSVRRQLRAIAKQLADDIEAVDDPIEAANIIRSKIDDVVAYGSTTTDTLSLHEAALQRLQLIENPEASEVGKLIPTGITCLDEVYGGLRCGGSYVIAARPGRGKSALMKQIFNSLDVRGRSSLCISLEMEPHEFASRVLSERAEIDGKMLEVDDTGGCLLSSDELERLRKTVSDTEHSVIYIAAPKGKAATMEAIAAQARLAKAKWGIEVLAVDYLQIMAKSSPRQTDYEFVTANSKAFKQLARELGIVVIVLSQLNRGGESGGNPRRPRLSDLRDSGSIEQDADGVIMLHQIAEHSTDYELIVAKMRNDSENRFPVELVGKYTMFRSREGK</sequence>
<dbReference type="InterPro" id="IPR007694">
    <property type="entry name" value="DNA_helicase_DnaB-like_C"/>
</dbReference>
<evidence type="ECO:0000256" key="2">
    <source>
        <dbReference type="ARBA" id="ARBA00022515"/>
    </source>
</evidence>
<evidence type="ECO:0000256" key="7">
    <source>
        <dbReference type="ARBA" id="ARBA00022840"/>
    </source>
</evidence>
<name>A0ABP8NB46_9BACT</name>
<proteinExistence type="inferred from homology"/>
<keyword evidence="5" id="KW-0378">Hydrolase</keyword>